<evidence type="ECO:0000259" key="1">
    <source>
        <dbReference type="Pfam" id="PF00501"/>
    </source>
</evidence>
<sequence length="486" mass="55608">MSDFKKKRNTPLVTESWERELNRFLESPHAPIWNANIGDRIQKDDFDFVEDFKKVFYDSKKNQTYLGREGAIEYVRKNLYLSTFFQDQLKGIEFAENFESIPFTTREDLQSKITEIIPIGMDLERMVINPTSGTTGKPILAPNHPKAIGCYVPLIEWTVEKYGVIPIHNPKSTFAIQLCYQENTIVYATTHSLAGGAKFAKINLHPHSWKNPNDIETFIKESSPQILTGDPYSLESAMKMSLNYKPEAIHSTALELTTSLREKLREHFHCPVINSYSLNESGPIAYACKTNPEWMHVLPHDIYIEIISSETGEVLPSGNIGEIVVTGGRNPFLPLLRYKTGDRGEFQYGRCSCGDFFPRLRLLSGRKPVYFFKLNGETVNPIDVARILRRNPHIYQFQMEQYTKENFICRVSASNEFLDLPVVSESTKPESNFVTPKNPLQIELKTELENLLGIGSHVKFDTNFPLDGRKQIAFINSYLDTLEKSK</sequence>
<reference evidence="2" key="1">
    <citation type="journal article" date="2019" name="PLoS Negl. Trop. Dis.">
        <title>Revisiting the worldwide diversity of Leptospira species in the environment.</title>
        <authorList>
            <person name="Vincent A.T."/>
            <person name="Schiettekatte O."/>
            <person name="Bourhy P."/>
            <person name="Veyrier F.J."/>
            <person name="Picardeau M."/>
        </authorList>
    </citation>
    <scope>NUCLEOTIDE SEQUENCE [LARGE SCALE GENOMIC DNA]</scope>
    <source>
        <strain evidence="2">201800293</strain>
    </source>
</reference>
<accession>A0A6N4Q9K0</accession>
<dbReference type="PANTHER" id="PTHR36932:SF1">
    <property type="entry name" value="CAPSULAR POLYSACCHARIDE BIOSYNTHESIS PROTEIN"/>
    <property type="match status" value="1"/>
</dbReference>
<keyword evidence="2" id="KW-0436">Ligase</keyword>
<dbReference type="Pfam" id="PF00501">
    <property type="entry name" value="AMP-binding"/>
    <property type="match status" value="1"/>
</dbReference>
<evidence type="ECO:0000313" key="3">
    <source>
        <dbReference type="Proteomes" id="UP000297239"/>
    </source>
</evidence>
<dbReference type="PANTHER" id="PTHR36932">
    <property type="entry name" value="CAPSULAR POLYSACCHARIDE BIOSYNTHESIS PROTEIN"/>
    <property type="match status" value="1"/>
</dbReference>
<dbReference type="Proteomes" id="UP000297239">
    <property type="component" value="Unassembled WGS sequence"/>
</dbReference>
<dbReference type="AlphaFoldDB" id="A0A6N4Q9K0"/>
<feature type="domain" description="AMP-dependent synthetase/ligase" evidence="1">
    <location>
        <begin position="127"/>
        <end position="327"/>
    </location>
</feature>
<dbReference type="InterPro" id="IPR053158">
    <property type="entry name" value="CapK_Type1_Caps_Biosynth"/>
</dbReference>
<dbReference type="SUPFAM" id="SSF56801">
    <property type="entry name" value="Acetyl-CoA synthetase-like"/>
    <property type="match status" value="1"/>
</dbReference>
<comment type="caution">
    <text evidence="2">The sequence shown here is derived from an EMBL/GenBank/DDBJ whole genome shotgun (WGS) entry which is preliminary data.</text>
</comment>
<dbReference type="Gene3D" id="3.40.50.12780">
    <property type="entry name" value="N-terminal domain of ligase-like"/>
    <property type="match status" value="1"/>
</dbReference>
<dbReference type="GO" id="GO:0016874">
    <property type="term" value="F:ligase activity"/>
    <property type="evidence" value="ECO:0007669"/>
    <property type="project" value="UniProtKB-KW"/>
</dbReference>
<dbReference type="InterPro" id="IPR042099">
    <property type="entry name" value="ANL_N_sf"/>
</dbReference>
<gene>
    <name evidence="2" type="ORF">EHQ18_00800</name>
</gene>
<evidence type="ECO:0000313" key="2">
    <source>
        <dbReference type="EMBL" id="TGK76536.1"/>
    </source>
</evidence>
<dbReference type="EMBL" id="RQFF01000007">
    <property type="protein sequence ID" value="TGK76536.1"/>
    <property type="molecule type" value="Genomic_DNA"/>
</dbReference>
<keyword evidence="3" id="KW-1185">Reference proteome</keyword>
<protein>
    <submittedName>
        <fullName evidence="2">Phenylacetate--CoA ligase family protein</fullName>
    </submittedName>
</protein>
<dbReference type="RefSeq" id="WP_135631633.1">
    <property type="nucleotide sequence ID" value="NZ_RQFE01000007.1"/>
</dbReference>
<proteinExistence type="predicted"/>
<dbReference type="OrthoDB" id="580775at2"/>
<name>A0A6N4Q9K0_9LEPT</name>
<dbReference type="InterPro" id="IPR000873">
    <property type="entry name" value="AMP-dep_synth/lig_dom"/>
</dbReference>
<organism evidence="2 3">
    <name type="scientific">Leptospira kanakyensis</name>
    <dbReference type="NCBI Taxonomy" id="2484968"/>
    <lineage>
        <taxon>Bacteria</taxon>
        <taxon>Pseudomonadati</taxon>
        <taxon>Spirochaetota</taxon>
        <taxon>Spirochaetia</taxon>
        <taxon>Leptospirales</taxon>
        <taxon>Leptospiraceae</taxon>
        <taxon>Leptospira</taxon>
    </lineage>
</organism>